<evidence type="ECO:0000313" key="3">
    <source>
        <dbReference type="Proteomes" id="UP000276133"/>
    </source>
</evidence>
<sequence>MKDYKQTVLIAILYLLTIIILKNIGICGAERETLSLVLNSEGVVNFSNRKTGNKVKTEFHLRIQIIFLVDSKESYKILNRNWFLGEVCWNIFEEVFFWMVYQEKIETFIGILAITIIILAVIVWKKGGIPRKTSKHGRTESQRQT</sequence>
<proteinExistence type="predicted"/>
<feature type="transmembrane region" description="Helical" evidence="1">
    <location>
        <begin position="107"/>
        <end position="124"/>
    </location>
</feature>
<organism evidence="2 3">
    <name type="scientific">Brachionus plicatilis</name>
    <name type="common">Marine rotifer</name>
    <name type="synonym">Brachionus muelleri</name>
    <dbReference type="NCBI Taxonomy" id="10195"/>
    <lineage>
        <taxon>Eukaryota</taxon>
        <taxon>Metazoa</taxon>
        <taxon>Spiralia</taxon>
        <taxon>Gnathifera</taxon>
        <taxon>Rotifera</taxon>
        <taxon>Eurotatoria</taxon>
        <taxon>Monogononta</taxon>
        <taxon>Pseudotrocha</taxon>
        <taxon>Ploima</taxon>
        <taxon>Brachionidae</taxon>
        <taxon>Brachionus</taxon>
    </lineage>
</organism>
<keyword evidence="1" id="KW-0812">Transmembrane</keyword>
<evidence type="ECO:0000313" key="2">
    <source>
        <dbReference type="EMBL" id="RNA13579.1"/>
    </source>
</evidence>
<reference evidence="2 3" key="1">
    <citation type="journal article" date="2018" name="Sci. Rep.">
        <title>Genomic signatures of local adaptation to the degree of environmental predictability in rotifers.</title>
        <authorList>
            <person name="Franch-Gras L."/>
            <person name="Hahn C."/>
            <person name="Garcia-Roger E.M."/>
            <person name="Carmona M.J."/>
            <person name="Serra M."/>
            <person name="Gomez A."/>
        </authorList>
    </citation>
    <scope>NUCLEOTIDE SEQUENCE [LARGE SCALE GENOMIC DNA]</scope>
    <source>
        <strain evidence="2">HYR1</strain>
    </source>
</reference>
<dbReference type="Proteomes" id="UP000276133">
    <property type="component" value="Unassembled WGS sequence"/>
</dbReference>
<gene>
    <name evidence="2" type="ORF">BpHYR1_040992</name>
</gene>
<name>A0A3M7QQU1_BRAPC</name>
<keyword evidence="3" id="KW-1185">Reference proteome</keyword>
<protein>
    <submittedName>
        <fullName evidence="2">Uncharacterized protein</fullName>
    </submittedName>
</protein>
<evidence type="ECO:0000256" key="1">
    <source>
        <dbReference type="SAM" id="Phobius"/>
    </source>
</evidence>
<dbReference type="EMBL" id="REGN01005375">
    <property type="protein sequence ID" value="RNA13579.1"/>
    <property type="molecule type" value="Genomic_DNA"/>
</dbReference>
<keyword evidence="1" id="KW-0472">Membrane</keyword>
<accession>A0A3M7QQU1</accession>
<dbReference type="AlphaFoldDB" id="A0A3M7QQU1"/>
<keyword evidence="1" id="KW-1133">Transmembrane helix</keyword>
<feature type="transmembrane region" description="Helical" evidence="1">
    <location>
        <begin position="6"/>
        <end position="25"/>
    </location>
</feature>
<comment type="caution">
    <text evidence="2">The sequence shown here is derived from an EMBL/GenBank/DDBJ whole genome shotgun (WGS) entry which is preliminary data.</text>
</comment>